<accession>A0ABP0FYN3</accession>
<evidence type="ECO:0000256" key="1">
    <source>
        <dbReference type="ARBA" id="ARBA00004424"/>
    </source>
</evidence>
<feature type="transmembrane region" description="Helical" evidence="7">
    <location>
        <begin position="83"/>
        <end position="104"/>
    </location>
</feature>
<gene>
    <name evidence="8" type="ORF">CVLEPA_LOCUS15313</name>
</gene>
<keyword evidence="4 7" id="KW-0812">Transmembrane</keyword>
<dbReference type="EMBL" id="CAWYQH010000097">
    <property type="protein sequence ID" value="CAK8684325.1"/>
    <property type="molecule type" value="Genomic_DNA"/>
</dbReference>
<feature type="transmembrane region" description="Helical" evidence="7">
    <location>
        <begin position="136"/>
        <end position="161"/>
    </location>
</feature>
<evidence type="ECO:0000256" key="2">
    <source>
        <dbReference type="ARBA" id="ARBA00005808"/>
    </source>
</evidence>
<evidence type="ECO:0008006" key="10">
    <source>
        <dbReference type="Google" id="ProtNLM"/>
    </source>
</evidence>
<evidence type="ECO:0000256" key="6">
    <source>
        <dbReference type="ARBA" id="ARBA00023136"/>
    </source>
</evidence>
<dbReference type="Proteomes" id="UP001642483">
    <property type="component" value="Unassembled WGS sequence"/>
</dbReference>
<protein>
    <recommendedName>
        <fullName evidence="10">Sodium-dependent phosphate transport protein 2B</fullName>
    </recommendedName>
</protein>
<keyword evidence="3" id="KW-1003">Cell membrane</keyword>
<evidence type="ECO:0000256" key="7">
    <source>
        <dbReference type="SAM" id="Phobius"/>
    </source>
</evidence>
<feature type="transmembrane region" description="Helical" evidence="7">
    <location>
        <begin position="402"/>
        <end position="421"/>
    </location>
</feature>
<keyword evidence="9" id="KW-1185">Reference proteome</keyword>
<name>A0ABP0FYN3_CLALP</name>
<keyword evidence="5 7" id="KW-1133">Transmembrane helix</keyword>
<sequence length="643" mass="70785">MRLKFNALGKLLIRYFRQIPCEKPLDAESNPKTAMNNEDTPVSVVVDVDKEAQEEADERDPWDIHDDQKDYKKWKEMTATERALFVLATIAKIILSIACLYLFVCSLSVMGSAFQILAGEAAGEIFTNSKLLFNPIAGLIIGILVTVLVQSSSTSTSIIVSMVASGILKVRSAIPMIMGANIGTSVTNTIVSLAQSMNVDEFRRAFAGATVHDVFNLLSVLILLPLEVIFHDLELMTQAILQDLFKNDTITEEPKLLKVITDPLTKKIVQVNKDTIKDIAKNQTNAGETSILKISCTRYVSQCMPESPLQNSSLLATMTNSSILEDCQWENVKTKVNCTTQDYIFAQSPISNAWIGIILLATSLLALCVCLLLMVKLLHSMMKGGVAKIVKKVVNSSFPKPFGWLTGYLAIIVGGALTFLVQSSSVFTSAITPLVGIGVISLKRMYPLTLGSNIGTTTTGLLAALTAKSTKQLRLGLQIALCHFFFNIFGIVLWYPIPILRRVPIRGAKILGNTTAKYRWFAVVYLLLVFFIIPAAILGLSFAHIWAMGGVLIFIAAVLVVVIIINILQSKKPEALPQKLRSWEFLPAPMRSLEPYDKVFRKLSFLCKCCKKPNQEEHVVAQNVTGEDNKAFEGSENVQTSKL</sequence>
<feature type="transmembrane region" description="Helical" evidence="7">
    <location>
        <begin position="214"/>
        <end position="230"/>
    </location>
</feature>
<dbReference type="PANTHER" id="PTHR10010">
    <property type="entry name" value="SOLUTE CARRIER FAMILY 34 SODIUM PHOSPHATE , MEMBER 2-RELATED"/>
    <property type="match status" value="1"/>
</dbReference>
<feature type="transmembrane region" description="Helical" evidence="7">
    <location>
        <begin position="545"/>
        <end position="568"/>
    </location>
</feature>
<reference evidence="8 9" key="1">
    <citation type="submission" date="2024-02" db="EMBL/GenBank/DDBJ databases">
        <authorList>
            <person name="Daric V."/>
            <person name="Darras S."/>
        </authorList>
    </citation>
    <scope>NUCLEOTIDE SEQUENCE [LARGE SCALE GENOMIC DNA]</scope>
</reference>
<comment type="subcellular location">
    <subcellularLocation>
        <location evidence="1">Apical cell membrane</location>
        <topology evidence="1">Multi-pass membrane protein</topology>
    </subcellularLocation>
</comment>
<evidence type="ECO:0000313" key="8">
    <source>
        <dbReference type="EMBL" id="CAK8684325.1"/>
    </source>
</evidence>
<organism evidence="8 9">
    <name type="scientific">Clavelina lepadiformis</name>
    <name type="common">Light-bulb sea squirt</name>
    <name type="synonym">Ascidia lepadiformis</name>
    <dbReference type="NCBI Taxonomy" id="159417"/>
    <lineage>
        <taxon>Eukaryota</taxon>
        <taxon>Metazoa</taxon>
        <taxon>Chordata</taxon>
        <taxon>Tunicata</taxon>
        <taxon>Ascidiacea</taxon>
        <taxon>Aplousobranchia</taxon>
        <taxon>Clavelinidae</taxon>
        <taxon>Clavelina</taxon>
    </lineage>
</organism>
<keyword evidence="6 7" id="KW-0472">Membrane</keyword>
<comment type="similarity">
    <text evidence="2">Belongs to the SLC34A transporter family.</text>
</comment>
<feature type="transmembrane region" description="Helical" evidence="7">
    <location>
        <begin position="518"/>
        <end position="539"/>
    </location>
</feature>
<dbReference type="Pfam" id="PF02690">
    <property type="entry name" value="Na_Pi_cotrans"/>
    <property type="match status" value="2"/>
</dbReference>
<feature type="transmembrane region" description="Helical" evidence="7">
    <location>
        <begin position="173"/>
        <end position="194"/>
    </location>
</feature>
<dbReference type="PANTHER" id="PTHR10010:SF46">
    <property type="entry name" value="SODIUM-DEPENDENT PHOSPHATE TRANSPORT PROTEIN 2B"/>
    <property type="match status" value="1"/>
</dbReference>
<dbReference type="InterPro" id="IPR003841">
    <property type="entry name" value="Na/Pi_transpt"/>
</dbReference>
<comment type="caution">
    <text evidence="8">The sequence shown here is derived from an EMBL/GenBank/DDBJ whole genome shotgun (WGS) entry which is preliminary data.</text>
</comment>
<dbReference type="NCBIfam" id="TIGR01013">
    <property type="entry name" value="2a58"/>
    <property type="match status" value="1"/>
</dbReference>
<evidence type="ECO:0000256" key="3">
    <source>
        <dbReference type="ARBA" id="ARBA00022475"/>
    </source>
</evidence>
<dbReference type="NCBIfam" id="NF037997">
    <property type="entry name" value="Na_Pi_symport"/>
    <property type="match status" value="1"/>
</dbReference>
<feature type="transmembrane region" description="Helical" evidence="7">
    <location>
        <begin position="475"/>
        <end position="497"/>
    </location>
</feature>
<feature type="transmembrane region" description="Helical" evidence="7">
    <location>
        <begin position="353"/>
        <end position="375"/>
    </location>
</feature>
<evidence type="ECO:0000256" key="5">
    <source>
        <dbReference type="ARBA" id="ARBA00022989"/>
    </source>
</evidence>
<evidence type="ECO:0000256" key="4">
    <source>
        <dbReference type="ARBA" id="ARBA00022692"/>
    </source>
</evidence>
<evidence type="ECO:0000313" key="9">
    <source>
        <dbReference type="Proteomes" id="UP001642483"/>
    </source>
</evidence>
<proteinExistence type="inferred from homology"/>